<dbReference type="Proteomes" id="UP000218824">
    <property type="component" value="Chromosome"/>
</dbReference>
<feature type="chain" id="PRO_5044009428" evidence="2">
    <location>
        <begin position="25"/>
        <end position="264"/>
    </location>
</feature>
<keyword evidence="2" id="KW-0732">Signal</keyword>
<dbReference type="AlphaFoldDB" id="A0AAU9AV91"/>
<dbReference type="KEGG" id="lem:LEN_3413"/>
<protein>
    <submittedName>
        <fullName evidence="3">Uncharacterized protein</fullName>
    </submittedName>
</protein>
<dbReference type="EMBL" id="AP014940">
    <property type="protein sequence ID" value="BAV98900.1"/>
    <property type="molecule type" value="Genomic_DNA"/>
</dbReference>
<evidence type="ECO:0000256" key="2">
    <source>
        <dbReference type="SAM" id="SignalP"/>
    </source>
</evidence>
<feature type="compositionally biased region" description="Basic and acidic residues" evidence="1">
    <location>
        <begin position="67"/>
        <end position="83"/>
    </location>
</feature>
<accession>A0AAU9AV91</accession>
<gene>
    <name evidence="3" type="ORF">LEN_3413</name>
</gene>
<evidence type="ECO:0000313" key="4">
    <source>
        <dbReference type="Proteomes" id="UP000218824"/>
    </source>
</evidence>
<proteinExistence type="predicted"/>
<dbReference type="GeneID" id="83065231"/>
<reference evidence="3 4" key="1">
    <citation type="journal article" date="2017" name="DNA Res.">
        <title>Complete genome sequence and expression profile of the commercial lytic enzyme producer Lysobacter enzymogenes M497-1.</title>
        <authorList>
            <person name="Takami H."/>
            <person name="Toyoda A."/>
            <person name="Uchiyama I."/>
            <person name="Itoh T."/>
            <person name="Takaki Y."/>
            <person name="Arai W."/>
            <person name="Nishi S."/>
            <person name="Kawai M."/>
            <person name="Shinya K."/>
            <person name="Ikeda H."/>
        </authorList>
    </citation>
    <scope>NUCLEOTIDE SEQUENCE [LARGE SCALE GENOMIC DNA]</scope>
    <source>
        <strain evidence="3 4">M497-1</strain>
    </source>
</reference>
<feature type="signal peptide" evidence="2">
    <location>
        <begin position="1"/>
        <end position="24"/>
    </location>
</feature>
<feature type="region of interest" description="Disordered" evidence="1">
    <location>
        <begin position="65"/>
        <end position="104"/>
    </location>
</feature>
<evidence type="ECO:0000313" key="3">
    <source>
        <dbReference type="EMBL" id="BAV98900.1"/>
    </source>
</evidence>
<dbReference type="RefSeq" id="WP_096379254.1">
    <property type="nucleotide sequence ID" value="NZ_AP014940.1"/>
</dbReference>
<evidence type="ECO:0000256" key="1">
    <source>
        <dbReference type="SAM" id="MobiDB-lite"/>
    </source>
</evidence>
<name>A0AAU9AV91_LYSEN</name>
<organism evidence="3 4">
    <name type="scientific">Lysobacter enzymogenes</name>
    <dbReference type="NCBI Taxonomy" id="69"/>
    <lineage>
        <taxon>Bacteria</taxon>
        <taxon>Pseudomonadati</taxon>
        <taxon>Pseudomonadota</taxon>
        <taxon>Gammaproteobacteria</taxon>
        <taxon>Lysobacterales</taxon>
        <taxon>Lysobacteraceae</taxon>
        <taxon>Lysobacter</taxon>
    </lineage>
</organism>
<sequence length="264" mass="28873">MKLAIRFAAILLGASLCTSAPAQSAWEVHDKHANDHLAEIEKRIGSDDNGNVNANLNKLAKIGNAKKSGDDAKEPEEKLDAKDPSVQVKKSMDERCPNPGGSAGAAQQQWQLCQEIVKTELAQYTYSMTMYELSRKRQERLQEIEQERGNLSVGEQGKLQDNSNKLLALLSRMEVDRQQSRAYMDAYTARLTYLRAVRDMLSNEILSGKDSGGPGGGGNLMPKKIVAAVAGMAAMKTALKAAESKRLCSPWIPLQDGENCTPRP</sequence>